<gene>
    <name evidence="2" type="ORF">GCG54_00000216</name>
</gene>
<dbReference type="SUPFAM" id="SSF53474">
    <property type="entry name" value="alpha/beta-Hydrolases"/>
    <property type="match status" value="1"/>
</dbReference>
<dbReference type="InterPro" id="IPR050309">
    <property type="entry name" value="Type-B_Carboxylest/Lipase"/>
</dbReference>
<dbReference type="InterPro" id="IPR029058">
    <property type="entry name" value="AB_hydrolase_fold"/>
</dbReference>
<dbReference type="Gene3D" id="3.40.50.1820">
    <property type="entry name" value="alpha/beta hydrolase"/>
    <property type="match status" value="1"/>
</dbReference>
<dbReference type="InterPro" id="IPR002018">
    <property type="entry name" value="CarbesteraseB"/>
</dbReference>
<reference evidence="2" key="1">
    <citation type="journal article" date="2020" name="Phytopathology">
        <title>Genome sequence and comparative analysis of Colletotrichum gloeosporioides isolated from Liriodendron leaves.</title>
        <authorList>
            <person name="Fu F.F."/>
            <person name="Hao Z."/>
            <person name="Wang P."/>
            <person name="Lu Y."/>
            <person name="Xue L.J."/>
            <person name="Wei G."/>
            <person name="Tian Y."/>
            <person name="Baishi H."/>
            <person name="Xu H."/>
            <person name="Shi J."/>
            <person name="Cheng T."/>
            <person name="Wang G."/>
            <person name="Yi Y."/>
            <person name="Chen J."/>
        </authorList>
    </citation>
    <scope>NUCLEOTIDE SEQUENCE</scope>
    <source>
        <strain evidence="2">Lc1</strain>
    </source>
</reference>
<proteinExistence type="predicted"/>
<dbReference type="PANTHER" id="PTHR11559">
    <property type="entry name" value="CARBOXYLESTERASE"/>
    <property type="match status" value="1"/>
</dbReference>
<sequence>MSVMSESKHGVEYLTVDSTFGAVKGFINKDYPNVAQLLGIPFAEPPTGSRRWLPPIPKEPPTVIDATKFGPSCPQQNKGGGPSVYNTDVPELQIRDETSEDCLSLCIWAPKEAVESTSTARLPVIVFITGGAFLVGGTTVPYQNPTPWVESSQRHVVVSINYRLTIFGFPNAAGLNPHERNLGLLDQRLGLEWVHKHIACFGGDPSRMTHFGQSAGARSIDAHSFTYPDKPLVRNIIMNSGCALPPLPVSDPGCTHFSFLAKSMGFEDGDAVAELEFMRQQPAGKLVDAIREHWATSEMPFLSFRPIVDGFTLFDDYEERVQSGTFSKLPAICGTMNDEGTAVAFYKPEGPDPTVAERITKGYFLGPMVKMAR</sequence>
<accession>A0A8H4FJ39</accession>
<keyword evidence="3" id="KW-1185">Reference proteome</keyword>
<dbReference type="RefSeq" id="XP_045262008.1">
    <property type="nucleotide sequence ID" value="XM_045400357.1"/>
</dbReference>
<reference evidence="2" key="2">
    <citation type="submission" date="2020-03" db="EMBL/GenBank/DDBJ databases">
        <authorList>
            <person name="Fu F.-F."/>
            <person name="Chen J."/>
        </authorList>
    </citation>
    <scope>NUCLEOTIDE SEQUENCE</scope>
    <source>
        <strain evidence="2">Lc1</strain>
    </source>
</reference>
<evidence type="ECO:0000313" key="2">
    <source>
        <dbReference type="EMBL" id="KAF3802849.1"/>
    </source>
</evidence>
<dbReference type="GeneID" id="69007389"/>
<name>A0A8H4FJ39_COLGL</name>
<protein>
    <submittedName>
        <fullName evidence="2">Acetylcholinesterase</fullName>
    </submittedName>
</protein>
<feature type="domain" description="Carboxylesterase type B" evidence="1">
    <location>
        <begin position="15"/>
        <end position="351"/>
    </location>
</feature>
<evidence type="ECO:0000259" key="1">
    <source>
        <dbReference type="Pfam" id="PF00135"/>
    </source>
</evidence>
<dbReference type="Proteomes" id="UP000613401">
    <property type="component" value="Unassembled WGS sequence"/>
</dbReference>
<organism evidence="2 3">
    <name type="scientific">Colletotrichum gloeosporioides</name>
    <name type="common">Anthracnose fungus</name>
    <name type="synonym">Glomerella cingulata</name>
    <dbReference type="NCBI Taxonomy" id="474922"/>
    <lineage>
        <taxon>Eukaryota</taxon>
        <taxon>Fungi</taxon>
        <taxon>Dikarya</taxon>
        <taxon>Ascomycota</taxon>
        <taxon>Pezizomycotina</taxon>
        <taxon>Sordariomycetes</taxon>
        <taxon>Hypocreomycetidae</taxon>
        <taxon>Glomerellales</taxon>
        <taxon>Glomerellaceae</taxon>
        <taxon>Colletotrichum</taxon>
        <taxon>Colletotrichum gloeosporioides species complex</taxon>
    </lineage>
</organism>
<dbReference type="AlphaFoldDB" id="A0A8H4FJ39"/>
<comment type="caution">
    <text evidence="2">The sequence shown here is derived from an EMBL/GenBank/DDBJ whole genome shotgun (WGS) entry which is preliminary data.</text>
</comment>
<evidence type="ECO:0000313" key="3">
    <source>
        <dbReference type="Proteomes" id="UP000613401"/>
    </source>
</evidence>
<dbReference type="Pfam" id="PF00135">
    <property type="entry name" value="COesterase"/>
    <property type="match status" value="1"/>
</dbReference>
<dbReference type="EMBL" id="WVTB01000059">
    <property type="protein sequence ID" value="KAF3802849.1"/>
    <property type="molecule type" value="Genomic_DNA"/>
</dbReference>